<proteinExistence type="predicted"/>
<feature type="region of interest" description="Disordered" evidence="7">
    <location>
        <begin position="75"/>
        <end position="113"/>
    </location>
</feature>
<evidence type="ECO:0000256" key="4">
    <source>
        <dbReference type="ARBA" id="ARBA00023125"/>
    </source>
</evidence>
<dbReference type="Pfam" id="PF02042">
    <property type="entry name" value="RWP-RK"/>
    <property type="match status" value="1"/>
</dbReference>
<dbReference type="PANTHER" id="PTHR46373:SF2">
    <property type="entry name" value="RWP-RK DOMAIN-CONTAINING PROTEIN"/>
    <property type="match status" value="1"/>
</dbReference>
<feature type="region of interest" description="Disordered" evidence="7">
    <location>
        <begin position="853"/>
        <end position="996"/>
    </location>
</feature>
<keyword evidence="6" id="KW-0539">Nucleus</keyword>
<feature type="region of interest" description="Disordered" evidence="7">
    <location>
        <begin position="621"/>
        <end position="642"/>
    </location>
</feature>
<keyword evidence="4" id="KW-0238">DNA-binding</keyword>
<dbReference type="PANTHER" id="PTHR46373">
    <property type="entry name" value="PROTEIN RKD4"/>
    <property type="match status" value="1"/>
</dbReference>
<comment type="function">
    <text evidence="1">Putative transcription factor.</text>
</comment>
<keyword evidence="3" id="KW-0175">Coiled coil</keyword>
<dbReference type="GO" id="GO:0003700">
    <property type="term" value="F:DNA-binding transcription factor activity"/>
    <property type="evidence" value="ECO:0007669"/>
    <property type="project" value="InterPro"/>
</dbReference>
<feature type="compositionally biased region" description="Gly residues" evidence="7">
    <location>
        <begin position="870"/>
        <end position="882"/>
    </location>
</feature>
<evidence type="ECO:0000259" key="8">
    <source>
        <dbReference type="PROSITE" id="PS51519"/>
    </source>
</evidence>
<dbReference type="GO" id="GO:0003677">
    <property type="term" value="F:DNA binding"/>
    <property type="evidence" value="ECO:0007669"/>
    <property type="project" value="UniProtKB-KW"/>
</dbReference>
<organism evidence="9 10">
    <name type="scientific">Chlamydomonas incerta</name>
    <dbReference type="NCBI Taxonomy" id="51695"/>
    <lineage>
        <taxon>Eukaryota</taxon>
        <taxon>Viridiplantae</taxon>
        <taxon>Chlorophyta</taxon>
        <taxon>core chlorophytes</taxon>
        <taxon>Chlorophyceae</taxon>
        <taxon>CS clade</taxon>
        <taxon>Chlamydomonadales</taxon>
        <taxon>Chlamydomonadaceae</taxon>
        <taxon>Chlamydomonas</taxon>
    </lineage>
</organism>
<keyword evidence="2" id="KW-0805">Transcription regulation</keyword>
<dbReference type="PROSITE" id="PS51519">
    <property type="entry name" value="RWP_RK"/>
    <property type="match status" value="1"/>
</dbReference>
<feature type="compositionally biased region" description="Gly residues" evidence="7">
    <location>
        <begin position="1156"/>
        <end position="1166"/>
    </location>
</feature>
<sequence length="1201" mass="122035">MLDTFDSLVAGLPMLMDDGDGPSLEDLLLTGARSPRVSTGEDIAEKMALGTSDLKLQDTLDLLLTSYPDLWMADGGGAAPGGNSDTGAPAGGLHQRTQQQQQQQQGQLPLAAAGEEGLACSGAAPVPAGGVAAETLGDDGYAVRARGPRQQLAAGLTTGGGAAAGLSAAAVAPSRLRIVASSQTMLQQQQQQQAMAAASVPRSASAGHCGAPSLSSQGAVSAAARGGAVAPLLTPAAAAIARLMSCAHEPPAAPVSALDAAPTKTAGRGALPSPRAVADMPAQCSDWLSAPAAFPASGSGWDPRPMPTPAEVLAAAGAAANRGDGRGPVLARFDYCLSKGPGVHCISDPAVALPCMGLAGSAGASAHLQAARTRFPQPGDGISGGGTLPTSGRASSTVPFAQHALRQPQSALQQLPAPGFGDAELSPPPVAAAPLAGGKQYGGGGFLMPGASWGPQGAEDFLDWGGAAGWGSPVMPLPQHDGPAGGGSHSSLQSPWSAGVAGIMLRQGSEAGTRTSSLPPRRAPLAALYAPHDRPQPQQQATAAAGGDAVEGYGSQRSDHSSVDAGDGSAATAPMLGRLQLPLQQQQQLLQREALSEPMFARLPDGGVAAIAGRVKYIRDDGRWPGAGDKPPNQRTSSTSPDRMDLMLTSLEQMKLLHAQQQGHQQRQQQQLEAGWSASQAHWQQLQQRKGRADVVQPNLDALAMPAVPASADRRSNSPTSRGALLTAQPAGLGVGAGADATWPWLQGNCRVPLGSGLLPVTPSSAAAAFAARALPTDAGPCAVERHLGPPPHLGPPDQQLNLQGAGPSGVLAPPEPPTGIGASGTFAVGADGLLMPLVLQLPQPDALVKLEQQGGEPEAAAQQQECPLPGGGLQQPGGAGEHGPADVGVEEAAAAAVEVDEGSAPPEQGPSATTAAAVGSPRNQPSGARSKAAQARAKARAAVDWPLPAAKGKSSGGSSATHRNREADEDDEEWTGPVAVAGGRRARSGQDPTLEDLKRHYEVPIKQAATALGYSLSCFKQVCRRLGVPRWPARKLLTLRKMRGALLEAGAGGTVGIVGGGGARITPAAQAELLAAVRRNIADIYAEPDAPMYPEFTRVRQLQYKSRTSARRHHSGRGRGAHQAAETDGSDSSSSDDEGGSERHAGGSRASGDGYVNGAGGGRGGVVKRRRFRERRSLSRDEAASEMSEDVVEDEYGEAQ</sequence>
<feature type="compositionally biased region" description="Basic residues" evidence="7">
    <location>
        <begin position="1109"/>
        <end position="1121"/>
    </location>
</feature>
<feature type="region of interest" description="Disordered" evidence="7">
    <location>
        <begin position="532"/>
        <end position="571"/>
    </location>
</feature>
<protein>
    <recommendedName>
        <fullName evidence="8">RWP-RK domain-containing protein</fullName>
    </recommendedName>
</protein>
<evidence type="ECO:0000256" key="1">
    <source>
        <dbReference type="ARBA" id="ARBA00004049"/>
    </source>
</evidence>
<evidence type="ECO:0000313" key="10">
    <source>
        <dbReference type="Proteomes" id="UP000650467"/>
    </source>
</evidence>
<feature type="compositionally biased region" description="Low complexity" evidence="7">
    <location>
        <begin position="950"/>
        <end position="961"/>
    </location>
</feature>
<feature type="compositionally biased region" description="Low complexity" evidence="7">
    <location>
        <begin position="929"/>
        <end position="943"/>
    </location>
</feature>
<comment type="caution">
    <text evidence="9">The sequence shown here is derived from an EMBL/GenBank/DDBJ whole genome shotgun (WGS) entry which is preliminary data.</text>
</comment>
<evidence type="ECO:0000313" key="9">
    <source>
        <dbReference type="EMBL" id="KAG2430134.1"/>
    </source>
</evidence>
<dbReference type="Proteomes" id="UP000650467">
    <property type="component" value="Unassembled WGS sequence"/>
</dbReference>
<feature type="compositionally biased region" description="Low complexity" evidence="7">
    <location>
        <begin position="886"/>
        <end position="898"/>
    </location>
</feature>
<feature type="domain" description="RWP-RK" evidence="8">
    <location>
        <begin position="979"/>
        <end position="1061"/>
    </location>
</feature>
<evidence type="ECO:0000256" key="2">
    <source>
        <dbReference type="ARBA" id="ARBA00023015"/>
    </source>
</evidence>
<feature type="compositionally biased region" description="Low complexity" evidence="7">
    <location>
        <begin position="532"/>
        <end position="545"/>
    </location>
</feature>
<keyword evidence="5" id="KW-0804">Transcription</keyword>
<name>A0A835SN87_CHLIN</name>
<feature type="region of interest" description="Disordered" evidence="7">
    <location>
        <begin position="784"/>
        <end position="819"/>
    </location>
</feature>
<feature type="region of interest" description="Disordered" evidence="7">
    <location>
        <begin position="1107"/>
        <end position="1201"/>
    </location>
</feature>
<feature type="compositionally biased region" description="Low complexity" evidence="7">
    <location>
        <begin position="853"/>
        <end position="869"/>
    </location>
</feature>
<reference evidence="9" key="1">
    <citation type="journal article" date="2020" name="bioRxiv">
        <title>Comparative genomics of Chlamydomonas.</title>
        <authorList>
            <person name="Craig R.J."/>
            <person name="Hasan A.R."/>
            <person name="Ness R.W."/>
            <person name="Keightley P.D."/>
        </authorList>
    </citation>
    <scope>NUCLEOTIDE SEQUENCE</scope>
    <source>
        <strain evidence="9">SAG 7.73</strain>
    </source>
</reference>
<evidence type="ECO:0000256" key="7">
    <source>
        <dbReference type="SAM" id="MobiDB-lite"/>
    </source>
</evidence>
<dbReference type="OrthoDB" id="6270329at2759"/>
<evidence type="ECO:0000256" key="6">
    <source>
        <dbReference type="ARBA" id="ARBA00023242"/>
    </source>
</evidence>
<dbReference type="EMBL" id="JAEHOC010000028">
    <property type="protein sequence ID" value="KAG2430134.1"/>
    <property type="molecule type" value="Genomic_DNA"/>
</dbReference>
<dbReference type="AlphaFoldDB" id="A0A835SN87"/>
<accession>A0A835SN87</accession>
<gene>
    <name evidence="9" type="ORF">HXX76_010233</name>
</gene>
<keyword evidence="10" id="KW-1185">Reference proteome</keyword>
<evidence type="ECO:0000256" key="5">
    <source>
        <dbReference type="ARBA" id="ARBA00023163"/>
    </source>
</evidence>
<feature type="compositionally biased region" description="Acidic residues" evidence="7">
    <location>
        <begin position="1188"/>
        <end position="1201"/>
    </location>
</feature>
<feature type="region of interest" description="Disordered" evidence="7">
    <location>
        <begin position="472"/>
        <end position="495"/>
    </location>
</feature>
<dbReference type="InterPro" id="IPR044607">
    <property type="entry name" value="RKD-like"/>
</dbReference>
<dbReference type="InterPro" id="IPR003035">
    <property type="entry name" value="RWP-RK_dom"/>
</dbReference>
<feature type="compositionally biased region" description="Low complexity" evidence="7">
    <location>
        <begin position="98"/>
        <end position="113"/>
    </location>
</feature>
<evidence type="ECO:0000256" key="3">
    <source>
        <dbReference type="ARBA" id="ARBA00023054"/>
    </source>
</evidence>